<gene>
    <name evidence="4" type="ORF">FC40_GL000920</name>
</gene>
<feature type="transmembrane region" description="Helical" evidence="2">
    <location>
        <begin position="116"/>
        <end position="137"/>
    </location>
</feature>
<dbReference type="GO" id="GO:0003677">
    <property type="term" value="F:DNA binding"/>
    <property type="evidence" value="ECO:0007669"/>
    <property type="project" value="InterPro"/>
</dbReference>
<keyword evidence="2" id="KW-0472">Membrane</keyword>
<dbReference type="InterPro" id="IPR010982">
    <property type="entry name" value="Lambda_DNA-bd_dom_sf"/>
</dbReference>
<dbReference type="STRING" id="1423755.FC40_GL000920"/>
<keyword evidence="5" id="KW-1185">Reference proteome</keyword>
<evidence type="ECO:0000259" key="3">
    <source>
        <dbReference type="Pfam" id="PF13464"/>
    </source>
</evidence>
<accession>A0A0R1WMJ9</accession>
<keyword evidence="2" id="KW-0812">Transmembrane</keyword>
<dbReference type="RefSeq" id="WP_025021606.1">
    <property type="nucleotide sequence ID" value="NZ_AZGD01000090.1"/>
</dbReference>
<dbReference type="Proteomes" id="UP000051054">
    <property type="component" value="Unassembled WGS sequence"/>
</dbReference>
<feature type="compositionally biased region" description="Low complexity" evidence="1">
    <location>
        <begin position="178"/>
        <end position="187"/>
    </location>
</feature>
<evidence type="ECO:0000313" key="5">
    <source>
        <dbReference type="Proteomes" id="UP000051054"/>
    </source>
</evidence>
<dbReference type="PATRIC" id="fig|1423755.3.peg.975"/>
<dbReference type="eggNOG" id="COG1426">
    <property type="taxonomic scope" value="Bacteria"/>
</dbReference>
<name>A0A0R1WMJ9_9LACO</name>
<comment type="caution">
    <text evidence="4">The sequence shown here is derived from an EMBL/GenBank/DDBJ whole genome shotgun (WGS) entry which is preliminary data.</text>
</comment>
<dbReference type="Pfam" id="PF13413">
    <property type="entry name" value="HTH_25"/>
    <property type="match status" value="1"/>
</dbReference>
<feature type="compositionally biased region" description="Low complexity" evidence="1">
    <location>
        <begin position="148"/>
        <end position="160"/>
    </location>
</feature>
<dbReference type="EMBL" id="AZGD01000090">
    <property type="protein sequence ID" value="KRM19130.1"/>
    <property type="molecule type" value="Genomic_DNA"/>
</dbReference>
<dbReference type="Gene3D" id="1.10.260.40">
    <property type="entry name" value="lambda repressor-like DNA-binding domains"/>
    <property type="match status" value="1"/>
</dbReference>
<feature type="region of interest" description="Disordered" evidence="1">
    <location>
        <begin position="146"/>
        <end position="194"/>
    </location>
</feature>
<reference evidence="4 5" key="1">
    <citation type="journal article" date="2015" name="Genome Announc.">
        <title>Expanding the biotechnology potential of lactobacilli through comparative genomics of 213 strains and associated genera.</title>
        <authorList>
            <person name="Sun Z."/>
            <person name="Harris H.M."/>
            <person name="McCann A."/>
            <person name="Guo C."/>
            <person name="Argimon S."/>
            <person name="Zhang W."/>
            <person name="Yang X."/>
            <person name="Jeffery I.B."/>
            <person name="Cooney J.C."/>
            <person name="Kagawa T.F."/>
            <person name="Liu W."/>
            <person name="Song Y."/>
            <person name="Salvetti E."/>
            <person name="Wrobel A."/>
            <person name="Rasinkangas P."/>
            <person name="Parkhill J."/>
            <person name="Rea M.C."/>
            <person name="O'Sullivan O."/>
            <person name="Ritari J."/>
            <person name="Douillard F.P."/>
            <person name="Paul Ross R."/>
            <person name="Yang R."/>
            <person name="Briner A.E."/>
            <person name="Felis G.E."/>
            <person name="de Vos W.M."/>
            <person name="Barrangou R."/>
            <person name="Klaenhammer T.R."/>
            <person name="Caufield P.W."/>
            <person name="Cui Y."/>
            <person name="Zhang H."/>
            <person name="O'Toole P.W."/>
        </authorList>
    </citation>
    <scope>NUCLEOTIDE SEQUENCE [LARGE SCALE GENOMIC DNA]</scope>
    <source>
        <strain evidence="4 5">DSM 18933</strain>
    </source>
</reference>
<dbReference type="AlphaFoldDB" id="A0A0R1WMJ9"/>
<dbReference type="Pfam" id="PF13464">
    <property type="entry name" value="RodZ_C"/>
    <property type="match status" value="1"/>
</dbReference>
<dbReference type="InterPro" id="IPR050400">
    <property type="entry name" value="Bact_Cytoskel_RodZ"/>
</dbReference>
<keyword evidence="2" id="KW-1133">Transmembrane helix</keyword>
<protein>
    <submittedName>
        <fullName evidence="4">Transcriptional regulator</fullName>
    </submittedName>
</protein>
<evidence type="ECO:0000256" key="1">
    <source>
        <dbReference type="SAM" id="MobiDB-lite"/>
    </source>
</evidence>
<feature type="domain" description="Cytoskeleton protein RodZ-like C-terminal" evidence="3">
    <location>
        <begin position="216"/>
        <end position="289"/>
    </location>
</feature>
<sequence length="294" mass="32039">MSDIGKKLKDARNEKHYTLDDLQQITKIQKRYLIAIEENDFDALPGNFYVRAFIRQYADTVGVKSDDILSELDEITGEKQATNQVAEPEVTSRTQAIRQQGGDVEKNNEILEKIMHYLPTIIIVAVVAVILGSIYFVSSGNRKQAEQASSTPSVSVTTDESTSEKKSSSQKVKKASSSEEASTKGATNQKITHESTSGSNFTYALTGASKDVKLKFSSNGSSWSSVSVNGTATWQGTLEDGASKTVTIPEGTKSFMINLGNSKATTLTINGKKFNFLKDNSSLTVRRITVNIAE</sequence>
<dbReference type="InterPro" id="IPR025194">
    <property type="entry name" value="RodZ-like_C"/>
</dbReference>
<proteinExistence type="predicted"/>
<dbReference type="SUPFAM" id="SSF47413">
    <property type="entry name" value="lambda repressor-like DNA-binding domains"/>
    <property type="match status" value="1"/>
</dbReference>
<dbReference type="PANTHER" id="PTHR34475:SF1">
    <property type="entry name" value="CYTOSKELETON PROTEIN RODZ"/>
    <property type="match status" value="1"/>
</dbReference>
<dbReference type="PANTHER" id="PTHR34475">
    <property type="match status" value="1"/>
</dbReference>
<organism evidence="4 5">
    <name type="scientific">Ligilactobacillus hayakitensis DSM 18933 = JCM 14209</name>
    <dbReference type="NCBI Taxonomy" id="1423755"/>
    <lineage>
        <taxon>Bacteria</taxon>
        <taxon>Bacillati</taxon>
        <taxon>Bacillota</taxon>
        <taxon>Bacilli</taxon>
        <taxon>Lactobacillales</taxon>
        <taxon>Lactobacillaceae</taxon>
        <taxon>Ligilactobacillus</taxon>
    </lineage>
</organism>
<dbReference type="OrthoDB" id="9797543at2"/>
<evidence type="ECO:0000256" key="2">
    <source>
        <dbReference type="SAM" id="Phobius"/>
    </source>
</evidence>
<evidence type="ECO:0000313" key="4">
    <source>
        <dbReference type="EMBL" id="KRM19130.1"/>
    </source>
</evidence>